<dbReference type="PROSITE" id="PS50112">
    <property type="entry name" value="PAS"/>
    <property type="match status" value="2"/>
</dbReference>
<dbReference type="InterPro" id="IPR000014">
    <property type="entry name" value="PAS"/>
</dbReference>
<evidence type="ECO:0000256" key="6">
    <source>
        <dbReference type="SAM" id="Coils"/>
    </source>
</evidence>
<dbReference type="InterPro" id="IPR029016">
    <property type="entry name" value="GAF-like_dom_sf"/>
</dbReference>
<evidence type="ECO:0000256" key="5">
    <source>
        <dbReference type="ARBA" id="ARBA00022777"/>
    </source>
</evidence>
<dbReference type="EMBL" id="FZOK01000008">
    <property type="protein sequence ID" value="SNS36309.1"/>
    <property type="molecule type" value="Genomic_DNA"/>
</dbReference>
<feature type="domain" description="PAS" evidence="8">
    <location>
        <begin position="181"/>
        <end position="255"/>
    </location>
</feature>
<dbReference type="InterPro" id="IPR035965">
    <property type="entry name" value="PAS-like_dom_sf"/>
</dbReference>
<dbReference type="AlphaFoldDB" id="A0A239DVP8"/>
<dbReference type="SUPFAM" id="SSF55874">
    <property type="entry name" value="ATPase domain of HSP90 chaperone/DNA topoisomerase II/histidine kinase"/>
    <property type="match status" value="1"/>
</dbReference>
<feature type="domain" description="PAC" evidence="9">
    <location>
        <begin position="255"/>
        <end position="307"/>
    </location>
</feature>
<dbReference type="Gene3D" id="1.10.287.130">
    <property type="match status" value="1"/>
</dbReference>
<dbReference type="InterPro" id="IPR013655">
    <property type="entry name" value="PAS_fold_3"/>
</dbReference>
<dbReference type="NCBIfam" id="TIGR00229">
    <property type="entry name" value="sensory_box"/>
    <property type="match status" value="2"/>
</dbReference>
<dbReference type="Gene3D" id="3.30.565.10">
    <property type="entry name" value="Histidine kinase-like ATPase, C-terminal domain"/>
    <property type="match status" value="1"/>
</dbReference>
<evidence type="ECO:0000313" key="10">
    <source>
        <dbReference type="EMBL" id="SNS36309.1"/>
    </source>
</evidence>
<organism evidence="10 11">
    <name type="scientific">Belliella buryatensis</name>
    <dbReference type="NCBI Taxonomy" id="1500549"/>
    <lineage>
        <taxon>Bacteria</taxon>
        <taxon>Pseudomonadati</taxon>
        <taxon>Bacteroidota</taxon>
        <taxon>Cytophagia</taxon>
        <taxon>Cytophagales</taxon>
        <taxon>Cyclobacteriaceae</taxon>
        <taxon>Belliella</taxon>
    </lineage>
</organism>
<protein>
    <recommendedName>
        <fullName evidence="2">histidine kinase</fullName>
        <ecNumber evidence="2">2.7.13.3</ecNumber>
    </recommendedName>
</protein>
<dbReference type="SMART" id="SM00065">
    <property type="entry name" value="GAF"/>
    <property type="match status" value="2"/>
</dbReference>
<dbReference type="InterPro" id="IPR003661">
    <property type="entry name" value="HisK_dim/P_dom"/>
</dbReference>
<dbReference type="Pfam" id="PF02518">
    <property type="entry name" value="HATPase_c"/>
    <property type="match status" value="1"/>
</dbReference>
<evidence type="ECO:0000313" key="11">
    <source>
        <dbReference type="Proteomes" id="UP000198480"/>
    </source>
</evidence>
<dbReference type="InterPro" id="IPR003018">
    <property type="entry name" value="GAF"/>
</dbReference>
<accession>A0A239DVP8</accession>
<dbReference type="InterPro" id="IPR003594">
    <property type="entry name" value="HATPase_dom"/>
</dbReference>
<evidence type="ECO:0000259" key="8">
    <source>
        <dbReference type="PROSITE" id="PS50112"/>
    </source>
</evidence>
<dbReference type="SUPFAM" id="SSF55785">
    <property type="entry name" value="PYP-like sensor domain (PAS domain)"/>
    <property type="match status" value="2"/>
</dbReference>
<name>A0A239DVP8_9BACT</name>
<dbReference type="InterPro" id="IPR004358">
    <property type="entry name" value="Sig_transdc_His_kin-like_C"/>
</dbReference>
<keyword evidence="4" id="KW-0808">Transferase</keyword>
<dbReference type="Pfam" id="PF08447">
    <property type="entry name" value="PAS_3"/>
    <property type="match status" value="1"/>
</dbReference>
<proteinExistence type="predicted"/>
<dbReference type="Proteomes" id="UP000198480">
    <property type="component" value="Unassembled WGS sequence"/>
</dbReference>
<evidence type="ECO:0000259" key="7">
    <source>
        <dbReference type="PROSITE" id="PS50109"/>
    </source>
</evidence>
<dbReference type="SMART" id="SM00387">
    <property type="entry name" value="HATPase_c"/>
    <property type="match status" value="1"/>
</dbReference>
<dbReference type="OrthoDB" id="9808408at2"/>
<sequence length="857" mass="96582">MERSSIILEAIGKSYFTLQSHASLKKSIPLILQHLGQATGVDRVYVFKNHFNEAGEFCMTYSFEWNAPGVSPQIDFEYLQGLPWSIFPEIESVLRQNKVINELVKNTQNGDFYDAMVEQGILSYLFVPIFSGGDFWGYIGFDNCQEEILFTKQQELALHALASTLGTTILSKKQKKNLVKSRKSYLNLVHGVKDVIFKIDIEGNWTFLNQAWESISGFTIEESIGKNAFSYLELSFHEKMHSLFQELVNGALEEAKTEFQLVTKSGALVWIKAQARIILGQNGTPVSLSGTLVNINQEKSIQAALQEKESDLQRLNELLQAVNDTQLSFYLEEDFQSPLDTLLIKILNITGSKFGFIGEVLYDPDGAPYLKSHTISNIAWSKETNEFYEQNFRVGIEFRNLNTLFGESLKTGQLVISNDVAQDPRAGGTPQGHPPLFRYVGIPVYKGEDFLGLMGFANKETDYTMEDVEFLQPLISGYANLIKAIRINRQKKESDLLRQKADENYKLVSQNTGDIIALHDVDLTFKYISPSIEKVLGYSPEELIGRTPAQAFGVPGDLVASDLDDQIKLVVPHQHKYNESTVYLEILMKPLRDEHGVVHSLLATSRDVTEREKMLEELKESLMREKELNQLKSRFISMTSHEFRTPLATIMSSTELLGMVLDRVDDGMLKEKSKTHIGRINAQIKRLTTVISDLLILERNAQDKVVITQQEVAINQFVKSVVDNHLHDMGSRIDLELSDEEIIINTDPTWLSHILNNLIDNAVKYSINATDNPRVSVTKFKKNVFITVKDFGIGIPKADHKYIFGSFFRAKNVSNIKGTGLGLNIVKEFITKLGGEVSFSSQEGKGSAFTLSLPHED</sequence>
<dbReference type="SUPFAM" id="SSF55781">
    <property type="entry name" value="GAF domain-like"/>
    <property type="match status" value="2"/>
</dbReference>
<dbReference type="SUPFAM" id="SSF47384">
    <property type="entry name" value="Homodimeric domain of signal transducing histidine kinase"/>
    <property type="match status" value="1"/>
</dbReference>
<dbReference type="RefSeq" id="WP_089240300.1">
    <property type="nucleotide sequence ID" value="NZ_FZOK01000008.1"/>
</dbReference>
<dbReference type="InterPro" id="IPR001610">
    <property type="entry name" value="PAC"/>
</dbReference>
<evidence type="ECO:0000259" key="9">
    <source>
        <dbReference type="PROSITE" id="PS50113"/>
    </source>
</evidence>
<evidence type="ECO:0000256" key="4">
    <source>
        <dbReference type="ARBA" id="ARBA00022679"/>
    </source>
</evidence>
<evidence type="ECO:0000256" key="3">
    <source>
        <dbReference type="ARBA" id="ARBA00022553"/>
    </source>
</evidence>
<dbReference type="PRINTS" id="PR00344">
    <property type="entry name" value="BCTRLSENSOR"/>
</dbReference>
<gene>
    <name evidence="10" type="ORF">SAMN06295967_10845</name>
</gene>
<dbReference type="InterPro" id="IPR036890">
    <property type="entry name" value="HATPase_C_sf"/>
</dbReference>
<dbReference type="Pfam" id="PF08448">
    <property type="entry name" value="PAS_4"/>
    <property type="match status" value="1"/>
</dbReference>
<dbReference type="InterPro" id="IPR013656">
    <property type="entry name" value="PAS_4"/>
</dbReference>
<feature type="domain" description="PAC" evidence="9">
    <location>
        <begin position="563"/>
        <end position="620"/>
    </location>
</feature>
<comment type="catalytic activity">
    <reaction evidence="1">
        <text>ATP + protein L-histidine = ADP + protein N-phospho-L-histidine.</text>
        <dbReference type="EC" id="2.7.13.3"/>
    </reaction>
</comment>
<dbReference type="PROSITE" id="PS50109">
    <property type="entry name" value="HIS_KIN"/>
    <property type="match status" value="1"/>
</dbReference>
<dbReference type="InterPro" id="IPR052162">
    <property type="entry name" value="Sensor_kinase/Photoreceptor"/>
</dbReference>
<dbReference type="CDD" id="cd00130">
    <property type="entry name" value="PAS"/>
    <property type="match status" value="2"/>
</dbReference>
<dbReference type="CDD" id="cd00082">
    <property type="entry name" value="HisKA"/>
    <property type="match status" value="1"/>
</dbReference>
<dbReference type="InterPro" id="IPR005467">
    <property type="entry name" value="His_kinase_dom"/>
</dbReference>
<dbReference type="Pfam" id="PF00512">
    <property type="entry name" value="HisKA"/>
    <property type="match status" value="1"/>
</dbReference>
<dbReference type="GO" id="GO:0000155">
    <property type="term" value="F:phosphorelay sensor kinase activity"/>
    <property type="evidence" value="ECO:0007669"/>
    <property type="project" value="InterPro"/>
</dbReference>
<dbReference type="Gene3D" id="3.30.450.40">
    <property type="match status" value="2"/>
</dbReference>
<dbReference type="SMART" id="SM00091">
    <property type="entry name" value="PAS"/>
    <property type="match status" value="2"/>
</dbReference>
<evidence type="ECO:0000256" key="2">
    <source>
        <dbReference type="ARBA" id="ARBA00012438"/>
    </source>
</evidence>
<dbReference type="Pfam" id="PF13185">
    <property type="entry name" value="GAF_2"/>
    <property type="match status" value="1"/>
</dbReference>
<feature type="domain" description="Histidine kinase" evidence="7">
    <location>
        <begin position="638"/>
        <end position="857"/>
    </location>
</feature>
<dbReference type="CDD" id="cd00075">
    <property type="entry name" value="HATPase"/>
    <property type="match status" value="1"/>
</dbReference>
<keyword evidence="5" id="KW-0418">Kinase</keyword>
<dbReference type="SMART" id="SM00388">
    <property type="entry name" value="HisKA"/>
    <property type="match status" value="1"/>
</dbReference>
<dbReference type="InterPro" id="IPR000700">
    <property type="entry name" value="PAS-assoc_C"/>
</dbReference>
<dbReference type="InterPro" id="IPR036097">
    <property type="entry name" value="HisK_dim/P_sf"/>
</dbReference>
<dbReference type="Pfam" id="PF01590">
    <property type="entry name" value="GAF"/>
    <property type="match status" value="1"/>
</dbReference>
<evidence type="ECO:0000256" key="1">
    <source>
        <dbReference type="ARBA" id="ARBA00000085"/>
    </source>
</evidence>
<feature type="domain" description="PAS" evidence="8">
    <location>
        <begin position="501"/>
        <end position="547"/>
    </location>
</feature>
<dbReference type="PANTHER" id="PTHR43304">
    <property type="entry name" value="PHYTOCHROME-LIKE PROTEIN CPH1"/>
    <property type="match status" value="1"/>
</dbReference>
<dbReference type="PROSITE" id="PS50113">
    <property type="entry name" value="PAC"/>
    <property type="match status" value="2"/>
</dbReference>
<keyword evidence="6" id="KW-0175">Coiled coil</keyword>
<keyword evidence="3" id="KW-0597">Phosphoprotein</keyword>
<dbReference type="PANTHER" id="PTHR43304:SF1">
    <property type="entry name" value="PAC DOMAIN-CONTAINING PROTEIN"/>
    <property type="match status" value="1"/>
</dbReference>
<reference evidence="11" key="1">
    <citation type="submission" date="2017-06" db="EMBL/GenBank/DDBJ databases">
        <authorList>
            <person name="Varghese N."/>
            <person name="Submissions S."/>
        </authorList>
    </citation>
    <scope>NUCLEOTIDE SEQUENCE [LARGE SCALE GENOMIC DNA]</scope>
    <source>
        <strain evidence="11">5C</strain>
    </source>
</reference>
<dbReference type="Gene3D" id="3.30.450.20">
    <property type="entry name" value="PAS domain"/>
    <property type="match status" value="2"/>
</dbReference>
<dbReference type="EC" id="2.7.13.3" evidence="2"/>
<feature type="coiled-coil region" evidence="6">
    <location>
        <begin position="298"/>
        <end position="325"/>
    </location>
</feature>
<dbReference type="SMART" id="SM00086">
    <property type="entry name" value="PAC"/>
    <property type="match status" value="2"/>
</dbReference>
<keyword evidence="11" id="KW-1185">Reference proteome</keyword>